<feature type="compositionally biased region" description="Basic and acidic residues" evidence="2">
    <location>
        <begin position="7"/>
        <end position="38"/>
    </location>
</feature>
<reference evidence="3" key="1">
    <citation type="submission" date="2021-03" db="EMBL/GenBank/DDBJ databases">
        <authorList>
            <person name="Bekaert M."/>
        </authorList>
    </citation>
    <scope>NUCLEOTIDE SEQUENCE</scope>
</reference>
<keyword evidence="1" id="KW-0175">Coiled coil</keyword>
<keyword evidence="4" id="KW-1185">Reference proteome</keyword>
<feature type="compositionally biased region" description="Polar residues" evidence="2">
    <location>
        <begin position="85"/>
        <end position="101"/>
    </location>
</feature>
<feature type="region of interest" description="Disordered" evidence="2">
    <location>
        <begin position="1"/>
        <end position="109"/>
    </location>
</feature>
<proteinExistence type="predicted"/>
<feature type="compositionally biased region" description="Basic residues" evidence="2">
    <location>
        <begin position="55"/>
        <end position="75"/>
    </location>
</feature>
<protein>
    <submittedName>
        <fullName evidence="3">Uncharacterized protein</fullName>
    </submittedName>
</protein>
<evidence type="ECO:0000256" key="2">
    <source>
        <dbReference type="SAM" id="MobiDB-lite"/>
    </source>
</evidence>
<evidence type="ECO:0000313" key="4">
    <source>
        <dbReference type="Proteomes" id="UP000683360"/>
    </source>
</evidence>
<organism evidence="3 4">
    <name type="scientific">Mytilus edulis</name>
    <name type="common">Blue mussel</name>
    <dbReference type="NCBI Taxonomy" id="6550"/>
    <lineage>
        <taxon>Eukaryota</taxon>
        <taxon>Metazoa</taxon>
        <taxon>Spiralia</taxon>
        <taxon>Lophotrochozoa</taxon>
        <taxon>Mollusca</taxon>
        <taxon>Bivalvia</taxon>
        <taxon>Autobranchia</taxon>
        <taxon>Pteriomorphia</taxon>
        <taxon>Mytilida</taxon>
        <taxon>Mytiloidea</taxon>
        <taxon>Mytilidae</taxon>
        <taxon>Mytilinae</taxon>
        <taxon>Mytilus</taxon>
    </lineage>
</organism>
<dbReference type="OrthoDB" id="6375801at2759"/>
<evidence type="ECO:0000313" key="3">
    <source>
        <dbReference type="EMBL" id="CAG2256870.1"/>
    </source>
</evidence>
<dbReference type="AlphaFoldDB" id="A0A8S3VNK9"/>
<evidence type="ECO:0000256" key="1">
    <source>
        <dbReference type="SAM" id="Coils"/>
    </source>
</evidence>
<accession>A0A8S3VNK9</accession>
<name>A0A8S3VNK9_MYTED</name>
<sequence>MGMSNAERQRKFRENRNKDLVKREAYMNKEKERYQKEKRTGKKKSVKDMTEREKRSARKRWRTAKHKERSAKKTLLKLMTPPNTPESSLNLQPGPSRQKVQSVKKRNRDQAKCYRDNKILEDKLAKQNRKMQMYKQRYLREKRKGANLDKLCPDTPRTKTKKLLRNFSQKVVRKTLIYHYAMEGQIKQSYQNIKDNSQKRSMAAILRGSLLRKYQLKTLALRNCGIDVRNTLKVKTSLSRRMCKPVREFYERNDVSRLSTGVKQTVTFKKIKKQRRILLDTLQNIHLKFLSESNTKVSYSTFCRLRPFWVVFPNESDRSTCLCKLCENTKYIAHALKRSNIIETDDLEKIIDGLTCDQDTYLLKRRCMFVTCEVCKDNRISYDTSKGNDKVEFSQWASKIEKDW</sequence>
<gene>
    <name evidence="3" type="ORF">MEDL_68209</name>
</gene>
<feature type="coiled-coil region" evidence="1">
    <location>
        <begin position="117"/>
        <end position="144"/>
    </location>
</feature>
<dbReference type="EMBL" id="CAJPWZ010003318">
    <property type="protein sequence ID" value="CAG2256870.1"/>
    <property type="molecule type" value="Genomic_DNA"/>
</dbReference>
<dbReference type="Proteomes" id="UP000683360">
    <property type="component" value="Unassembled WGS sequence"/>
</dbReference>
<comment type="caution">
    <text evidence="3">The sequence shown here is derived from an EMBL/GenBank/DDBJ whole genome shotgun (WGS) entry which is preliminary data.</text>
</comment>